<dbReference type="Proteomes" id="UP000298602">
    <property type="component" value="Chromosome"/>
</dbReference>
<feature type="compositionally biased region" description="Basic and acidic residues" evidence="1">
    <location>
        <begin position="1"/>
        <end position="17"/>
    </location>
</feature>
<keyword evidence="2" id="KW-0472">Membrane</keyword>
<reference evidence="3 4" key="2">
    <citation type="submission" date="2019-05" db="EMBL/GenBank/DDBJ databases">
        <authorList>
            <person name="Suflita J.M."/>
            <person name="Marks C.R."/>
        </authorList>
    </citation>
    <scope>NUCLEOTIDE SEQUENCE [LARGE SCALE GENOMIC DNA]</scope>
    <source>
        <strain evidence="3 4">ALDC</strain>
    </source>
</reference>
<feature type="compositionally biased region" description="Basic and acidic residues" evidence="1">
    <location>
        <begin position="43"/>
        <end position="52"/>
    </location>
</feature>
<keyword evidence="2" id="KW-1133">Transmembrane helix</keyword>
<dbReference type="OrthoDB" id="5525388at2"/>
<feature type="region of interest" description="Disordered" evidence="1">
    <location>
        <begin position="1"/>
        <end position="66"/>
    </location>
</feature>
<dbReference type="KEGG" id="dax:FDQ92_11255"/>
<evidence type="ECO:0000256" key="2">
    <source>
        <dbReference type="SAM" id="Phobius"/>
    </source>
</evidence>
<dbReference type="RefSeq" id="WP_137424981.1">
    <property type="nucleotide sequence ID" value="NZ_CP040098.1"/>
</dbReference>
<gene>
    <name evidence="3" type="ORF">FDQ92_11255</name>
</gene>
<dbReference type="AlphaFoldDB" id="A0A4P8L3Z7"/>
<dbReference type="EMBL" id="CP040098">
    <property type="protein sequence ID" value="QCQ22697.1"/>
    <property type="molecule type" value="Genomic_DNA"/>
</dbReference>
<protein>
    <submittedName>
        <fullName evidence="3">Uncharacterized protein</fullName>
    </submittedName>
</protein>
<evidence type="ECO:0000313" key="3">
    <source>
        <dbReference type="EMBL" id="QCQ22697.1"/>
    </source>
</evidence>
<name>A0A4P8L3Z7_9BACT</name>
<sequence length="215" mass="24300">MAGETPPRKEETQEEQKVFVVDEDGMEGLNDIFGGIDSARGPGEGREASEEHANEEELSPPPTPPSRLRLNFKLQRSLSLGIGAILLIVLIGGFLLRLNGGDKGKAMETVAVVRRPIEVPVIERKIEFFIPAQAEEGFDILSLVVVFEFRTTVPEEKIEAMEPLLRDTAYLFLIDQRPEKNTFKHWASIVENELRAHLEEHSFKGRLMLERLERI</sequence>
<feature type="transmembrane region" description="Helical" evidence="2">
    <location>
        <begin position="78"/>
        <end position="98"/>
    </location>
</feature>
<reference evidence="3 4" key="1">
    <citation type="submission" date="2019-05" db="EMBL/GenBank/DDBJ databases">
        <title>The Complete Genome Sequence of the n-alkane-degrading Desulfoglaeba alkanexedens ALDC reveals multiple alkylsuccinate synthase gene clusters.</title>
        <authorList>
            <person name="Callaghan A.V."/>
            <person name="Davidova I.A."/>
            <person name="Duncan K.E."/>
            <person name="Morris B."/>
            <person name="McInerney M.J."/>
        </authorList>
    </citation>
    <scope>NUCLEOTIDE SEQUENCE [LARGE SCALE GENOMIC DNA]</scope>
    <source>
        <strain evidence="3 4">ALDC</strain>
    </source>
</reference>
<proteinExistence type="predicted"/>
<keyword evidence="2" id="KW-0812">Transmembrane</keyword>
<evidence type="ECO:0000313" key="4">
    <source>
        <dbReference type="Proteomes" id="UP000298602"/>
    </source>
</evidence>
<keyword evidence="4" id="KW-1185">Reference proteome</keyword>
<accession>A0A4P8L3Z7</accession>
<organism evidence="3 4">
    <name type="scientific">Desulfoglaeba alkanexedens ALDC</name>
    <dbReference type="NCBI Taxonomy" id="980445"/>
    <lineage>
        <taxon>Bacteria</taxon>
        <taxon>Pseudomonadati</taxon>
        <taxon>Thermodesulfobacteriota</taxon>
        <taxon>Syntrophobacteria</taxon>
        <taxon>Syntrophobacterales</taxon>
        <taxon>Syntrophobacteraceae</taxon>
        <taxon>Desulfoglaeba</taxon>
    </lineage>
</organism>
<evidence type="ECO:0000256" key="1">
    <source>
        <dbReference type="SAM" id="MobiDB-lite"/>
    </source>
</evidence>